<name>A0ABV8B8Q8_9BACI</name>
<dbReference type="InterPro" id="IPR036249">
    <property type="entry name" value="Thioredoxin-like_sf"/>
</dbReference>
<dbReference type="EMBL" id="JBHRZT010000073">
    <property type="protein sequence ID" value="MFC3886667.1"/>
    <property type="molecule type" value="Genomic_DNA"/>
</dbReference>
<feature type="domain" description="Thioredoxin" evidence="1">
    <location>
        <begin position="5"/>
        <end position="95"/>
    </location>
</feature>
<gene>
    <name evidence="2" type="ORF">ACFOU2_25475</name>
</gene>
<proteinExistence type="predicted"/>
<dbReference type="InterPro" id="IPR013766">
    <property type="entry name" value="Thioredoxin_domain"/>
</dbReference>
<protein>
    <submittedName>
        <fullName evidence="2">Thioredoxin family protein</fullName>
    </submittedName>
</protein>
<evidence type="ECO:0000313" key="3">
    <source>
        <dbReference type="Proteomes" id="UP001595752"/>
    </source>
</evidence>
<dbReference type="Gene3D" id="3.40.30.10">
    <property type="entry name" value="Glutaredoxin"/>
    <property type="match status" value="1"/>
</dbReference>
<sequence>MIDWTETQLDRQLKENDRVIVFFHTPLCGTCQLAKKMLTVTEALLPDVEIGMCNLNFMPDKAEIYAIESVPCLIMIENNQVKKKIYAFHSIEYLLEELKSFSL</sequence>
<dbReference type="RefSeq" id="WP_377919083.1">
    <property type="nucleotide sequence ID" value="NZ_JBHRZT010000073.1"/>
</dbReference>
<dbReference type="CDD" id="cd02947">
    <property type="entry name" value="TRX_family"/>
    <property type="match status" value="1"/>
</dbReference>
<dbReference type="SUPFAM" id="SSF52833">
    <property type="entry name" value="Thioredoxin-like"/>
    <property type="match status" value="1"/>
</dbReference>
<accession>A0ABV8B8Q8</accession>
<organism evidence="2 3">
    <name type="scientific">Bacillus songklensis</name>
    <dbReference type="NCBI Taxonomy" id="1069116"/>
    <lineage>
        <taxon>Bacteria</taxon>
        <taxon>Bacillati</taxon>
        <taxon>Bacillota</taxon>
        <taxon>Bacilli</taxon>
        <taxon>Bacillales</taxon>
        <taxon>Bacillaceae</taxon>
        <taxon>Bacillus</taxon>
    </lineage>
</organism>
<comment type="caution">
    <text evidence="2">The sequence shown here is derived from an EMBL/GenBank/DDBJ whole genome shotgun (WGS) entry which is preliminary data.</text>
</comment>
<dbReference type="Proteomes" id="UP001595752">
    <property type="component" value="Unassembled WGS sequence"/>
</dbReference>
<reference evidence="3" key="1">
    <citation type="journal article" date="2019" name="Int. J. Syst. Evol. Microbiol.">
        <title>The Global Catalogue of Microorganisms (GCM) 10K type strain sequencing project: providing services to taxonomists for standard genome sequencing and annotation.</title>
        <authorList>
            <consortium name="The Broad Institute Genomics Platform"/>
            <consortium name="The Broad Institute Genome Sequencing Center for Infectious Disease"/>
            <person name="Wu L."/>
            <person name="Ma J."/>
        </authorList>
    </citation>
    <scope>NUCLEOTIDE SEQUENCE [LARGE SCALE GENOMIC DNA]</scope>
    <source>
        <strain evidence="3">CCUG 61889</strain>
    </source>
</reference>
<evidence type="ECO:0000313" key="2">
    <source>
        <dbReference type="EMBL" id="MFC3886667.1"/>
    </source>
</evidence>
<dbReference type="Pfam" id="PF00085">
    <property type="entry name" value="Thioredoxin"/>
    <property type="match status" value="1"/>
</dbReference>
<evidence type="ECO:0000259" key="1">
    <source>
        <dbReference type="Pfam" id="PF00085"/>
    </source>
</evidence>
<keyword evidence="3" id="KW-1185">Reference proteome</keyword>